<accession>A0AAD9GJT3</accession>
<evidence type="ECO:0000259" key="12">
    <source>
        <dbReference type="PROSITE" id="PS50126"/>
    </source>
</evidence>
<dbReference type="InterPro" id="IPR001650">
    <property type="entry name" value="Helicase_C-like"/>
</dbReference>
<dbReference type="InterPro" id="IPR048333">
    <property type="entry name" value="HA2_WH"/>
</dbReference>
<dbReference type="Gene3D" id="3.40.50.300">
    <property type="entry name" value="P-loop containing nucleotide triphosphate hydrolases"/>
    <property type="match status" value="2"/>
</dbReference>
<dbReference type="PANTHER" id="PTHR18934:SF85">
    <property type="entry name" value="ATP-DEPENDENT RNA HELICASE DHX8"/>
    <property type="match status" value="1"/>
</dbReference>
<dbReference type="GO" id="GO:0071006">
    <property type="term" value="C:U2-type catalytic step 1 spliceosome"/>
    <property type="evidence" value="ECO:0007669"/>
    <property type="project" value="UniProtKB-ARBA"/>
</dbReference>
<dbReference type="Pfam" id="PF21010">
    <property type="entry name" value="HA2_C"/>
    <property type="match status" value="1"/>
</dbReference>
<dbReference type="PROSITE" id="PS50126">
    <property type="entry name" value="S1"/>
    <property type="match status" value="1"/>
</dbReference>
<keyword evidence="9" id="KW-0539">Nucleus</keyword>
<dbReference type="FunFam" id="1.20.120.1080:FF:000001">
    <property type="entry name" value="Pre-mRNA-splicing factor ATP-dependent RNA helicase"/>
    <property type="match status" value="1"/>
</dbReference>
<feature type="domain" description="Helicase C-terminal" evidence="14">
    <location>
        <begin position="730"/>
        <end position="907"/>
    </location>
</feature>
<feature type="compositionally biased region" description="Basic and acidic residues" evidence="11">
    <location>
        <begin position="162"/>
        <end position="185"/>
    </location>
</feature>
<dbReference type="InterPro" id="IPR049621">
    <property type="entry name" value="S1_DHX8_helicase"/>
</dbReference>
<evidence type="ECO:0000256" key="9">
    <source>
        <dbReference type="ARBA" id="ARBA00023242"/>
    </source>
</evidence>
<gene>
    <name evidence="15" type="ORF">X943_003068</name>
</gene>
<dbReference type="FunFam" id="3.40.50.300:FF:000726">
    <property type="entry name" value="Pre-mRNA-splicing factor ATP-dependent RNA helicase"/>
    <property type="match status" value="1"/>
</dbReference>
<dbReference type="EC" id="3.6.4.13" evidence="2"/>
<dbReference type="InterPro" id="IPR012340">
    <property type="entry name" value="NA-bd_OB-fold"/>
</dbReference>
<dbReference type="InterPro" id="IPR002464">
    <property type="entry name" value="DNA/RNA_helicase_DEAH_CS"/>
</dbReference>
<evidence type="ECO:0000256" key="2">
    <source>
        <dbReference type="ARBA" id="ARBA00012552"/>
    </source>
</evidence>
<organism evidence="15 16">
    <name type="scientific">Babesia divergens</name>
    <dbReference type="NCBI Taxonomy" id="32595"/>
    <lineage>
        <taxon>Eukaryota</taxon>
        <taxon>Sar</taxon>
        <taxon>Alveolata</taxon>
        <taxon>Apicomplexa</taxon>
        <taxon>Aconoidasida</taxon>
        <taxon>Piroplasmida</taxon>
        <taxon>Babesiidae</taxon>
        <taxon>Babesia</taxon>
    </lineage>
</organism>
<dbReference type="InterPro" id="IPR027417">
    <property type="entry name" value="P-loop_NTPase"/>
</dbReference>
<dbReference type="InterPro" id="IPR011709">
    <property type="entry name" value="DEAD-box_helicase_OB_fold"/>
</dbReference>
<dbReference type="SMART" id="SM00487">
    <property type="entry name" value="DEXDc"/>
    <property type="match status" value="1"/>
</dbReference>
<evidence type="ECO:0000256" key="3">
    <source>
        <dbReference type="ARBA" id="ARBA00022664"/>
    </source>
</evidence>
<evidence type="ECO:0000256" key="6">
    <source>
        <dbReference type="ARBA" id="ARBA00022806"/>
    </source>
</evidence>
<dbReference type="PROSITE" id="PS51194">
    <property type="entry name" value="HELICASE_CTER"/>
    <property type="match status" value="1"/>
</dbReference>
<feature type="domain" description="S1 motif" evidence="12">
    <location>
        <begin position="232"/>
        <end position="304"/>
    </location>
</feature>
<dbReference type="Gene3D" id="1.20.120.1080">
    <property type="match status" value="1"/>
</dbReference>
<feature type="compositionally biased region" description="Basic and acidic residues" evidence="11">
    <location>
        <begin position="137"/>
        <end position="152"/>
    </location>
</feature>
<dbReference type="Pfam" id="PF00271">
    <property type="entry name" value="Helicase_C"/>
    <property type="match status" value="1"/>
</dbReference>
<dbReference type="SMART" id="SM00490">
    <property type="entry name" value="HELICc"/>
    <property type="match status" value="1"/>
</dbReference>
<dbReference type="Pfam" id="PF00270">
    <property type="entry name" value="DEAD"/>
    <property type="match status" value="1"/>
</dbReference>
<dbReference type="InterPro" id="IPR011545">
    <property type="entry name" value="DEAD/DEAH_box_helicase_dom"/>
</dbReference>
<evidence type="ECO:0000259" key="13">
    <source>
        <dbReference type="PROSITE" id="PS51192"/>
    </source>
</evidence>
<dbReference type="EMBL" id="JAHBMH010000007">
    <property type="protein sequence ID" value="KAK1939761.1"/>
    <property type="molecule type" value="Genomic_DNA"/>
</dbReference>
<dbReference type="InterPro" id="IPR007502">
    <property type="entry name" value="Helicase-assoc_dom"/>
</dbReference>
<keyword evidence="4" id="KW-0547">Nucleotide-binding</keyword>
<evidence type="ECO:0000256" key="5">
    <source>
        <dbReference type="ARBA" id="ARBA00022801"/>
    </source>
</evidence>
<reference evidence="15" key="1">
    <citation type="journal article" date="2014" name="Nucleic Acids Res.">
        <title>The evolutionary dynamics of variant antigen genes in Babesia reveal a history of genomic innovation underlying host-parasite interaction.</title>
        <authorList>
            <person name="Jackson A.P."/>
            <person name="Otto T.D."/>
            <person name="Darby A."/>
            <person name="Ramaprasad A."/>
            <person name="Xia D."/>
            <person name="Echaide I.E."/>
            <person name="Farber M."/>
            <person name="Gahlot S."/>
            <person name="Gamble J."/>
            <person name="Gupta D."/>
            <person name="Gupta Y."/>
            <person name="Jackson L."/>
            <person name="Malandrin L."/>
            <person name="Malas T.B."/>
            <person name="Moussa E."/>
            <person name="Nair M."/>
            <person name="Reid A.J."/>
            <person name="Sanders M."/>
            <person name="Sharma J."/>
            <person name="Tracey A."/>
            <person name="Quail M.A."/>
            <person name="Weir W."/>
            <person name="Wastling J.M."/>
            <person name="Hall N."/>
            <person name="Willadsen P."/>
            <person name="Lingelbach K."/>
            <person name="Shiels B."/>
            <person name="Tait A."/>
            <person name="Berriman M."/>
            <person name="Allred D.R."/>
            <person name="Pain A."/>
        </authorList>
    </citation>
    <scope>NUCLEOTIDE SEQUENCE</scope>
    <source>
        <strain evidence="15">1802A</strain>
    </source>
</reference>
<keyword evidence="7" id="KW-0067">ATP-binding</keyword>
<evidence type="ECO:0000256" key="1">
    <source>
        <dbReference type="ARBA" id="ARBA00004123"/>
    </source>
</evidence>
<dbReference type="GO" id="GO:0003724">
    <property type="term" value="F:RNA helicase activity"/>
    <property type="evidence" value="ECO:0007669"/>
    <property type="project" value="UniProtKB-EC"/>
</dbReference>
<dbReference type="PROSITE" id="PS00690">
    <property type="entry name" value="DEAH_ATP_HELICASE"/>
    <property type="match status" value="1"/>
</dbReference>
<evidence type="ECO:0000313" key="15">
    <source>
        <dbReference type="EMBL" id="KAK1939761.1"/>
    </source>
</evidence>
<evidence type="ECO:0000313" key="16">
    <source>
        <dbReference type="Proteomes" id="UP001195914"/>
    </source>
</evidence>
<dbReference type="Gene3D" id="2.40.50.140">
    <property type="entry name" value="Nucleic acid-binding proteins"/>
    <property type="match status" value="1"/>
</dbReference>
<dbReference type="InterPro" id="IPR003029">
    <property type="entry name" value="S1_domain"/>
</dbReference>
<keyword evidence="5" id="KW-0378">Hydrolase</keyword>
<dbReference type="GO" id="GO:0003723">
    <property type="term" value="F:RNA binding"/>
    <property type="evidence" value="ECO:0007669"/>
    <property type="project" value="TreeGrafter"/>
</dbReference>
<evidence type="ECO:0000256" key="4">
    <source>
        <dbReference type="ARBA" id="ARBA00022741"/>
    </source>
</evidence>
<dbReference type="SUPFAM" id="SSF50249">
    <property type="entry name" value="Nucleic acid-binding proteins"/>
    <property type="match status" value="1"/>
</dbReference>
<comment type="caution">
    <text evidence="15">The sequence shown here is derived from an EMBL/GenBank/DDBJ whole genome shotgun (WGS) entry which is preliminary data.</text>
</comment>
<dbReference type="AlphaFoldDB" id="A0AAD9GJT3"/>
<reference evidence="15" key="2">
    <citation type="submission" date="2021-05" db="EMBL/GenBank/DDBJ databases">
        <authorList>
            <person name="Pain A."/>
        </authorList>
    </citation>
    <scope>NUCLEOTIDE SEQUENCE</scope>
    <source>
        <strain evidence="15">1802A</strain>
    </source>
</reference>
<evidence type="ECO:0000256" key="11">
    <source>
        <dbReference type="SAM" id="MobiDB-lite"/>
    </source>
</evidence>
<dbReference type="PANTHER" id="PTHR18934">
    <property type="entry name" value="ATP-DEPENDENT RNA HELICASE"/>
    <property type="match status" value="1"/>
</dbReference>
<keyword evidence="16" id="KW-1185">Reference proteome</keyword>
<comment type="subcellular location">
    <subcellularLocation>
        <location evidence="1">Nucleus</location>
    </subcellularLocation>
</comment>
<dbReference type="GO" id="GO:0000390">
    <property type="term" value="P:spliceosomal complex disassembly"/>
    <property type="evidence" value="ECO:0007669"/>
    <property type="project" value="TreeGrafter"/>
</dbReference>
<dbReference type="InterPro" id="IPR014001">
    <property type="entry name" value="Helicase_ATP-bd"/>
</dbReference>
<name>A0AAD9GJT3_BABDI</name>
<feature type="compositionally biased region" description="Polar residues" evidence="11">
    <location>
        <begin position="310"/>
        <end position="324"/>
    </location>
</feature>
<evidence type="ECO:0000256" key="8">
    <source>
        <dbReference type="ARBA" id="ARBA00023187"/>
    </source>
</evidence>
<dbReference type="Proteomes" id="UP001195914">
    <property type="component" value="Unassembled WGS sequence"/>
</dbReference>
<dbReference type="SMART" id="SM00316">
    <property type="entry name" value="S1"/>
    <property type="match status" value="1"/>
</dbReference>
<protein>
    <recommendedName>
        <fullName evidence="2">RNA helicase</fullName>
        <ecNumber evidence="2">3.6.4.13</ecNumber>
    </recommendedName>
</protein>
<dbReference type="Pfam" id="PF04408">
    <property type="entry name" value="WHD_HA2"/>
    <property type="match status" value="1"/>
</dbReference>
<feature type="region of interest" description="Disordered" evidence="11">
    <location>
        <begin position="310"/>
        <end position="333"/>
    </location>
</feature>
<proteinExistence type="predicted"/>
<evidence type="ECO:0000256" key="7">
    <source>
        <dbReference type="ARBA" id="ARBA00022840"/>
    </source>
</evidence>
<feature type="compositionally biased region" description="Basic and acidic residues" evidence="11">
    <location>
        <begin position="208"/>
        <end position="217"/>
    </location>
</feature>
<keyword evidence="8" id="KW-0508">mRNA splicing</keyword>
<dbReference type="FunFam" id="3.40.50.300:FF:000007">
    <property type="entry name" value="Pre-mRNA-splicing factor ATP-dependent RNA helicase"/>
    <property type="match status" value="1"/>
</dbReference>
<evidence type="ECO:0000256" key="10">
    <source>
        <dbReference type="ARBA" id="ARBA00047984"/>
    </source>
</evidence>
<evidence type="ECO:0000259" key="14">
    <source>
        <dbReference type="PROSITE" id="PS51194"/>
    </source>
</evidence>
<feature type="region of interest" description="Disordered" evidence="11">
    <location>
        <begin position="493"/>
        <end position="521"/>
    </location>
</feature>
<dbReference type="PROSITE" id="PS51192">
    <property type="entry name" value="HELICASE_ATP_BIND_1"/>
    <property type="match status" value="1"/>
</dbReference>
<dbReference type="SUPFAM" id="SSF52540">
    <property type="entry name" value="P-loop containing nucleoside triphosphate hydrolases"/>
    <property type="match status" value="1"/>
</dbReference>
<dbReference type="Pfam" id="PF07717">
    <property type="entry name" value="OB_NTP_bind"/>
    <property type="match status" value="1"/>
</dbReference>
<keyword evidence="6 15" id="KW-0347">Helicase</keyword>
<dbReference type="SMART" id="SM00847">
    <property type="entry name" value="HA2"/>
    <property type="match status" value="1"/>
</dbReference>
<sequence>MSIDGLAELQNLSASAKVAQTLKNHLDIDHPDLVEFIIHLAREAKDAADFNRLLDENEAEIPMALGQKLYNIVLTLDPPKKSTGTWDDIIATENDERLNFPALSIKNTDVNNHEVLKIDVKQDDELSEWAKELLEREKPDERHDNHREEIKHDHRGRHRERTYHIGDRGRNYDERYYEDSRDYQRGSRHAKDRHSTTQHSYHQRHNDRRNDSVERHSRSNSNGREMLTDLLNNVYLGRVDRIMEFGAFVSFRSKKARYTGLVHVSEILPGKRRLNNVKDVLSEDMKVYVKVIALNGEKISLSMKTIDQQNGMESSSVTSTTIPEPTSMFDGAPERRGELSGVILDEYAYGVDGKKRRMLTDMERWEQQQLLSSGALSKSERINMHLMKDHNVVEEEEIEIEVNEAFPTFLKGQTRRSGIELSPIKIVSNPEGSLARAIATSSSIAKERREAERAQEDGMMMLPQNDAQNAWKSLNAKQGELSMAQFMKELDKTNRMQQRDAETRGQTGTKQDREPKKRGQLSIKEQRESLPIFSLREELLQAVKENDILIVVGETGSGKSTQIPQYLAESGYSCGKHKDIKVIGCTQPRRVAAMSVAKRVAEEVGCRLGQEVGYCIRFEDCTTKDTMIKFMTDGMLLREVLQDPLLARYSCIMLDEAHERTIATDVLFALLKECCSKRRDFKLIVTSATLEAEKFSAYFNDSSIFSIPGRTFPVEILHTREQESDYIEASLITVLNIHLNEPAGDILLFLTGQEEIDVACRTLHERMKRLESVSPPPLIILPVYAALPSEMQSAIFEPTPIGCRKCVIATNIAEASLTIDGIYYVIDPGFAKVKRYNPRTGMESLVVVPISQASAKQRAGRAGRTGPGKCYRLYTEDSYRSEMLPTAVPEIQRTNLANVVILLKAMGINDFLNFDFMDRPPVETLIDALDNLYHLGALDDEGLLTRLGRKMAEFPMDPNLAKMLLTSIDLGCSDEIITIVSMLSIQNIFYRPQDKQAEADRAKARFTQGEGDHLTLLQVYNQWRANKFSSLWCHQNFLQSRALLRAQDVRKQLISIMDRYKFKVVSCSNDPEKIAKSVCAGFFHHSARRDPQEGYRTILDQQNVYIHPSSALYNRSPEYVVYHELVMTTKEYMRDLTAVKPQWLLEVAPSMFKKCEGVSKAKLGQKIEPLHNKFEEKDAWRLSKRRG</sequence>
<feature type="domain" description="Helicase ATP-binding" evidence="13">
    <location>
        <begin position="540"/>
        <end position="708"/>
    </location>
</feature>
<feature type="region of interest" description="Disordered" evidence="11">
    <location>
        <begin position="137"/>
        <end position="223"/>
    </location>
</feature>
<dbReference type="CDD" id="cd18791">
    <property type="entry name" value="SF2_C_RHA"/>
    <property type="match status" value="1"/>
</dbReference>
<dbReference type="GO" id="GO:0071013">
    <property type="term" value="C:catalytic step 2 spliceosome"/>
    <property type="evidence" value="ECO:0007669"/>
    <property type="project" value="TreeGrafter"/>
</dbReference>
<dbReference type="CDD" id="cd05684">
    <property type="entry name" value="S1_DHX8_helicase"/>
    <property type="match status" value="1"/>
</dbReference>
<keyword evidence="3" id="KW-0507">mRNA processing</keyword>
<dbReference type="GO" id="GO:0016787">
    <property type="term" value="F:hydrolase activity"/>
    <property type="evidence" value="ECO:0007669"/>
    <property type="project" value="UniProtKB-KW"/>
</dbReference>
<comment type="catalytic activity">
    <reaction evidence="10">
        <text>ATP + H2O = ADP + phosphate + H(+)</text>
        <dbReference type="Rhea" id="RHEA:13065"/>
        <dbReference type="ChEBI" id="CHEBI:15377"/>
        <dbReference type="ChEBI" id="CHEBI:15378"/>
        <dbReference type="ChEBI" id="CHEBI:30616"/>
        <dbReference type="ChEBI" id="CHEBI:43474"/>
        <dbReference type="ChEBI" id="CHEBI:456216"/>
        <dbReference type="EC" id="3.6.4.13"/>
    </reaction>
</comment>
<feature type="compositionally biased region" description="Basic and acidic residues" evidence="11">
    <location>
        <begin position="493"/>
        <end position="503"/>
    </location>
</feature>
<dbReference type="GO" id="GO:0005524">
    <property type="term" value="F:ATP binding"/>
    <property type="evidence" value="ECO:0007669"/>
    <property type="project" value="UniProtKB-KW"/>
</dbReference>